<dbReference type="OrthoDB" id="446173at2759"/>
<dbReference type="PANTHER" id="PTHR22906">
    <property type="entry name" value="PROPERDIN"/>
    <property type="match status" value="1"/>
</dbReference>
<proteinExistence type="predicted"/>
<keyword evidence="1 6" id="KW-0732">Signal</keyword>
<dbReference type="SMART" id="SM00209">
    <property type="entry name" value="TSP1"/>
    <property type="match status" value="2"/>
</dbReference>
<evidence type="ECO:0000313" key="8">
    <source>
        <dbReference type="EMBL" id="KRY49708.1"/>
    </source>
</evidence>
<dbReference type="Pfam" id="PF00090">
    <property type="entry name" value="TSP_1"/>
    <property type="match status" value="1"/>
</dbReference>
<dbReference type="Gene3D" id="2.20.100.10">
    <property type="entry name" value="Thrombospondin type-1 (TSP1) repeat"/>
    <property type="match status" value="2"/>
</dbReference>
<protein>
    <submittedName>
        <fullName evidence="8">Spondin-1</fullName>
    </submittedName>
</protein>
<dbReference type="PROSITE" id="PS50940">
    <property type="entry name" value="CHIT_BIND_II"/>
    <property type="match status" value="1"/>
</dbReference>
<dbReference type="OMA" id="QVGECTN"/>
<dbReference type="GO" id="GO:0008061">
    <property type="term" value="F:chitin binding"/>
    <property type="evidence" value="ECO:0007669"/>
    <property type="project" value="InterPro"/>
</dbReference>
<dbReference type="InterPro" id="IPR002557">
    <property type="entry name" value="Chitin-bd_dom"/>
</dbReference>
<comment type="caution">
    <text evidence="8">The sequence shown here is derived from an EMBL/GenBank/DDBJ whole genome shotgun (WGS) entry which is preliminary data.</text>
</comment>
<dbReference type="AlphaFoldDB" id="A0A0V1CL31"/>
<dbReference type="SUPFAM" id="SSF82895">
    <property type="entry name" value="TSP-1 type 1 repeat"/>
    <property type="match status" value="2"/>
</dbReference>
<feature type="signal peptide" evidence="6">
    <location>
        <begin position="1"/>
        <end position="29"/>
    </location>
</feature>
<feature type="region of interest" description="Disordered" evidence="5">
    <location>
        <begin position="43"/>
        <end position="63"/>
    </location>
</feature>
<dbReference type="InterPro" id="IPR044004">
    <property type="entry name" value="TSP1_spondin_dom"/>
</dbReference>
<evidence type="ECO:0000256" key="3">
    <source>
        <dbReference type="ARBA" id="ARBA00023157"/>
    </source>
</evidence>
<evidence type="ECO:0000256" key="6">
    <source>
        <dbReference type="SAM" id="SignalP"/>
    </source>
</evidence>
<organism evidence="8 9">
    <name type="scientific">Trichinella britovi</name>
    <name type="common">Parasitic roundworm</name>
    <dbReference type="NCBI Taxonomy" id="45882"/>
    <lineage>
        <taxon>Eukaryota</taxon>
        <taxon>Metazoa</taxon>
        <taxon>Ecdysozoa</taxon>
        <taxon>Nematoda</taxon>
        <taxon>Enoplea</taxon>
        <taxon>Dorylaimia</taxon>
        <taxon>Trichinellida</taxon>
        <taxon>Trichinellidae</taxon>
        <taxon>Trichinella</taxon>
    </lineage>
</organism>
<evidence type="ECO:0000256" key="5">
    <source>
        <dbReference type="SAM" id="MobiDB-lite"/>
    </source>
</evidence>
<keyword evidence="4" id="KW-0325">Glycoprotein</keyword>
<feature type="domain" description="Chitin-binding type-2" evidence="7">
    <location>
        <begin position="352"/>
        <end position="392"/>
    </location>
</feature>
<dbReference type="PROSITE" id="PS50092">
    <property type="entry name" value="TSP1"/>
    <property type="match status" value="2"/>
</dbReference>
<feature type="chain" id="PRO_5006876018" evidence="6">
    <location>
        <begin position="30"/>
        <end position="393"/>
    </location>
</feature>
<dbReference type="InterPro" id="IPR000884">
    <property type="entry name" value="TSP1_rpt"/>
</dbReference>
<name>A0A0V1CL31_TRIBR</name>
<evidence type="ECO:0000313" key="9">
    <source>
        <dbReference type="Proteomes" id="UP000054653"/>
    </source>
</evidence>
<dbReference type="InterPro" id="IPR052065">
    <property type="entry name" value="Compl_asym_regulator"/>
</dbReference>
<evidence type="ECO:0000259" key="7">
    <source>
        <dbReference type="PROSITE" id="PS50940"/>
    </source>
</evidence>
<dbReference type="STRING" id="45882.A0A0V1CL31"/>
<dbReference type="EMBL" id="JYDI01000168">
    <property type="protein sequence ID" value="KRY49708.1"/>
    <property type="molecule type" value="Genomic_DNA"/>
</dbReference>
<evidence type="ECO:0000256" key="2">
    <source>
        <dbReference type="ARBA" id="ARBA00022737"/>
    </source>
</evidence>
<gene>
    <name evidence="8" type="primary">spon1</name>
    <name evidence="8" type="ORF">T03_12946</name>
</gene>
<accession>A0A0V1CL31</accession>
<dbReference type="PANTHER" id="PTHR22906:SF21">
    <property type="entry name" value="SEMA DOMAIN-CONTAINING PROTEIN"/>
    <property type="match status" value="1"/>
</dbReference>
<reference evidence="8 9" key="1">
    <citation type="submission" date="2015-01" db="EMBL/GenBank/DDBJ databases">
        <title>Evolution of Trichinella species and genotypes.</title>
        <authorList>
            <person name="Korhonen P.K."/>
            <person name="Edoardo P."/>
            <person name="Giuseppe L.R."/>
            <person name="Gasser R.B."/>
        </authorList>
    </citation>
    <scope>NUCLEOTIDE SEQUENCE [LARGE SCALE GENOMIC DNA]</scope>
    <source>
        <strain evidence="8">ISS120</strain>
    </source>
</reference>
<dbReference type="Proteomes" id="UP000054653">
    <property type="component" value="Unassembled WGS sequence"/>
</dbReference>
<evidence type="ECO:0000256" key="1">
    <source>
        <dbReference type="ARBA" id="ARBA00022729"/>
    </source>
</evidence>
<dbReference type="InterPro" id="IPR036383">
    <property type="entry name" value="TSP1_rpt_sf"/>
</dbReference>
<keyword evidence="3" id="KW-1015">Disulfide bond</keyword>
<evidence type="ECO:0000256" key="4">
    <source>
        <dbReference type="ARBA" id="ARBA00023180"/>
    </source>
</evidence>
<dbReference type="GO" id="GO:0005576">
    <property type="term" value="C:extracellular region"/>
    <property type="evidence" value="ECO:0007669"/>
    <property type="project" value="InterPro"/>
</dbReference>
<sequence length="393" mass="43811">MSSLDCEKKTISSICTFFLIAGLIYTGESTTECNSKQCNQLDNSTQSSEPLNITSESANVSPSHTLLPPESITVLSYSKNNNSFKSEYEISFLHRSNKSGLMYNISALAKEELFNDSALEWNSSMLNNGQVFIHCNLCILFKLASPISTIQETWSEWTACSVTCGIGIRKRHKSITLKENEQNTIREEEVQECFHSFCALLNETCILSEWSSWTACSAPCGAGQRTRKRKLIAPVLSKSDTSCGITTETEQCNTISCENCNSLVLLFTIITNANNEQIRNIFLQVGECTNVYVECNADDAMKIETCKEHDTVFSEHMQECVSKSRIKSCTEPKLDLSCANFEMGAHPICNCCAAYKICYNGTYYSKCPAGQVFSNEHGRRCVKMENVAYCSES</sequence>
<keyword evidence="9" id="KW-1185">Reference proteome</keyword>
<dbReference type="Pfam" id="PF19028">
    <property type="entry name" value="TSP1_spondin"/>
    <property type="match status" value="1"/>
</dbReference>
<keyword evidence="2" id="KW-0677">Repeat</keyword>